<keyword evidence="9" id="KW-0862">Zinc</keyword>
<keyword evidence="20" id="KW-1185">Reference proteome</keyword>
<feature type="region of interest" description="Disordered" evidence="17">
    <location>
        <begin position="1"/>
        <end position="61"/>
    </location>
</feature>
<dbReference type="RefSeq" id="WP_229728694.1">
    <property type="nucleotide sequence ID" value="NZ_BMGS01000005.1"/>
</dbReference>
<keyword evidence="2" id="KW-0963">Cytoplasm</keyword>
<evidence type="ECO:0000259" key="18">
    <source>
        <dbReference type="PROSITE" id="PS50893"/>
    </source>
</evidence>
<organism evidence="19 20">
    <name type="scientific">Hymenobacter glacieicola</name>
    <dbReference type="NCBI Taxonomy" id="1562124"/>
    <lineage>
        <taxon>Bacteria</taxon>
        <taxon>Pseudomonadati</taxon>
        <taxon>Bacteroidota</taxon>
        <taxon>Cytophagia</taxon>
        <taxon>Cytophagales</taxon>
        <taxon>Hymenobacteraceae</taxon>
        <taxon>Hymenobacter</taxon>
    </lineage>
</organism>
<keyword evidence="10" id="KW-0067">ATP-binding</keyword>
<dbReference type="Pfam" id="PF17755">
    <property type="entry name" value="UvrA_DNA-bind"/>
    <property type="match status" value="1"/>
</dbReference>
<evidence type="ECO:0000256" key="16">
    <source>
        <dbReference type="ARBA" id="ARBA00042156"/>
    </source>
</evidence>
<evidence type="ECO:0000256" key="7">
    <source>
        <dbReference type="ARBA" id="ARBA00022769"/>
    </source>
</evidence>
<keyword evidence="8" id="KW-0863">Zinc-finger</keyword>
<evidence type="ECO:0000256" key="5">
    <source>
        <dbReference type="ARBA" id="ARBA00022741"/>
    </source>
</evidence>
<dbReference type="Proteomes" id="UP000601361">
    <property type="component" value="Unassembled WGS sequence"/>
</dbReference>
<dbReference type="Gene3D" id="1.20.1580.10">
    <property type="entry name" value="ABC transporter ATPase like domain"/>
    <property type="match status" value="3"/>
</dbReference>
<dbReference type="EMBL" id="BMGS01000005">
    <property type="protein sequence ID" value="GGG44605.1"/>
    <property type="molecule type" value="Genomic_DNA"/>
</dbReference>
<evidence type="ECO:0000256" key="10">
    <source>
        <dbReference type="ARBA" id="ARBA00022840"/>
    </source>
</evidence>
<keyword evidence="5" id="KW-0547">Nucleotide-binding</keyword>
<dbReference type="PANTHER" id="PTHR43152:SF3">
    <property type="entry name" value="UVRABC SYSTEM PROTEIN A"/>
    <property type="match status" value="1"/>
</dbReference>
<evidence type="ECO:0000256" key="12">
    <source>
        <dbReference type="ARBA" id="ARBA00023125"/>
    </source>
</evidence>
<keyword evidence="11" id="KW-0267">Excision nuclease</keyword>
<comment type="similarity">
    <text evidence="14">Belongs to the ABC transporter superfamily. UvrA family.</text>
</comment>
<evidence type="ECO:0000256" key="3">
    <source>
        <dbReference type="ARBA" id="ARBA00022723"/>
    </source>
</evidence>
<reference evidence="20" key="1">
    <citation type="journal article" date="2019" name="Int. J. Syst. Evol. Microbiol.">
        <title>The Global Catalogue of Microorganisms (GCM) 10K type strain sequencing project: providing services to taxonomists for standard genome sequencing and annotation.</title>
        <authorList>
            <consortium name="The Broad Institute Genomics Platform"/>
            <consortium name="The Broad Institute Genome Sequencing Center for Infectious Disease"/>
            <person name="Wu L."/>
            <person name="Ma J."/>
        </authorList>
    </citation>
    <scope>NUCLEOTIDE SEQUENCE [LARGE SCALE GENOMIC DNA]</scope>
    <source>
        <strain evidence="20">CGMCC 1.12990</strain>
    </source>
</reference>
<evidence type="ECO:0000256" key="14">
    <source>
        <dbReference type="ARBA" id="ARBA00038000"/>
    </source>
</evidence>
<evidence type="ECO:0000256" key="2">
    <source>
        <dbReference type="ARBA" id="ARBA00022490"/>
    </source>
</evidence>
<evidence type="ECO:0000256" key="8">
    <source>
        <dbReference type="ARBA" id="ARBA00022771"/>
    </source>
</evidence>
<evidence type="ECO:0000256" key="6">
    <source>
        <dbReference type="ARBA" id="ARBA00022763"/>
    </source>
</evidence>
<dbReference type="Gene3D" id="3.40.50.300">
    <property type="entry name" value="P-loop containing nucleotide triphosphate hydrolases"/>
    <property type="match status" value="3"/>
</dbReference>
<evidence type="ECO:0000256" key="15">
    <source>
        <dbReference type="ARBA" id="ARBA00039316"/>
    </source>
</evidence>
<keyword evidence="12" id="KW-0238">DNA-binding</keyword>
<dbReference type="NCBIfam" id="TIGR00630">
    <property type="entry name" value="uvra"/>
    <property type="match status" value="1"/>
</dbReference>
<keyword evidence="7" id="KW-0228">DNA excision</keyword>
<dbReference type="Gene3D" id="1.10.8.280">
    <property type="entry name" value="ABC transporter ATPase domain-like"/>
    <property type="match status" value="1"/>
</dbReference>
<sequence>MAKKTTAASVSPSAASKPAASKAARPAKAAKTAAAPAPEAPAATPAKPKKAPRATAAAVADNANHHATAAVQAIPRLGEVAEAVVESRITGQLTGPADLEAPYIEVYGAREHNLKNVSIRIPRGRLVVFTGISGSGKSSLAFDTIYAEGQRRYMETFSAYARSFMGGLERPDVDKIEGLSPVISIEQKTTSRNPRSTVGTITEIYDFLRLLYARTAEAFSYATGQKMIRQSDDQIINYILKEYDGRKLIVLAPVVKGRKGHYRELFQQIAKLGFTKVRVDGELLDITPKMQVDRYKIHDIEIVIDRLVVKEEDRFRLSGSVQNALTQGKGTMLVLDPDKKKDNTQFFSRFLMDPATGIAYDDPAPNTFSFNSPYGACPTCNGLGEVQEITEDSVMPDKKLSISRGGIAPLGEYRDIWIFQQLSLIVKKHKASLSTPLEKLPAELVERLLHGVPEDEDADPKKANYTEPFEGIIPFLRRQMESDSENIREWIQQYTQAQECPECHGYRLKKESLHFKLDNKHIGELSVMDLNELAGWFEGVETRLSERQNLIARELLKEIRKRIGFLLEVGLDYLNLHRSVRTLSGGESQRIRLATQIGTQLVGVLYIMDEPSIGLHQRDNERLIKALQHLRDLGNSVIVVEHDKDMIMHADHVLDIGPGAGIHGGQIVAEGTPTEIFNSGSLTSQYLSGQKHIELRKKKRAGEGNELVLKGAKGHNLKNVTAKFPLGKLIAVTGVSGSGKSSLIHDTLYPILNQHFFNAKREPLPYGTIEGLEFIDKVIEVDQSPIGRTPRSNPATYTGVFTEVRQLFSSLPEAKIRGYGPGRFSFNVKGGRCETCEGAGMRTIEMNFLPDVHVPCETCKGRRYNRETLEVRFKGKSITDVLDMTVEKAVEFFEFQPRILRKIQTLNEVGLGYLTLGQQATTLSGGEAQRVKLATELSKKDTGKTFYILDEPTTGLHFEDINHLAVVLHKLADKGNTVLIIEHNLDLIKVADHLIDIGPEGGAGGGTIVAQGTPEQVAKSGKGHTSRFLAEELRTSKYAEEKPGSKDAA</sequence>
<evidence type="ECO:0000256" key="17">
    <source>
        <dbReference type="SAM" id="MobiDB-lite"/>
    </source>
</evidence>
<feature type="compositionally biased region" description="Low complexity" evidence="17">
    <location>
        <begin position="1"/>
        <end position="46"/>
    </location>
</feature>
<evidence type="ECO:0000256" key="4">
    <source>
        <dbReference type="ARBA" id="ARBA00022737"/>
    </source>
</evidence>
<name>A0ABQ1WWA0_9BACT</name>
<dbReference type="InterPro" id="IPR041552">
    <property type="entry name" value="UvrA_DNA-bd"/>
</dbReference>
<dbReference type="InterPro" id="IPR003439">
    <property type="entry name" value="ABC_transporter-like_ATP-bd"/>
</dbReference>
<feature type="domain" description="ABC transporter" evidence="18">
    <location>
        <begin position="693"/>
        <end position="1030"/>
    </location>
</feature>
<evidence type="ECO:0000313" key="19">
    <source>
        <dbReference type="EMBL" id="GGG44605.1"/>
    </source>
</evidence>
<dbReference type="NCBIfam" id="NF001503">
    <property type="entry name" value="PRK00349.1"/>
    <property type="match status" value="1"/>
</dbReference>
<dbReference type="InterPro" id="IPR004602">
    <property type="entry name" value="UvrA"/>
</dbReference>
<protein>
    <recommendedName>
        <fullName evidence="15">UvrABC system protein A</fullName>
    </recommendedName>
    <alternativeName>
        <fullName evidence="16">Excinuclease ABC subunit A</fullName>
    </alternativeName>
</protein>
<dbReference type="CDD" id="cd03271">
    <property type="entry name" value="ABC_UvrA_II"/>
    <property type="match status" value="1"/>
</dbReference>
<evidence type="ECO:0000256" key="11">
    <source>
        <dbReference type="ARBA" id="ARBA00022881"/>
    </source>
</evidence>
<dbReference type="InterPro" id="IPR017871">
    <property type="entry name" value="ABC_transporter-like_CS"/>
</dbReference>
<comment type="caution">
    <text evidence="19">The sequence shown here is derived from an EMBL/GenBank/DDBJ whole genome shotgun (WGS) entry which is preliminary data.</text>
</comment>
<evidence type="ECO:0000256" key="1">
    <source>
        <dbReference type="ARBA" id="ARBA00004496"/>
    </source>
</evidence>
<feature type="region of interest" description="Disordered" evidence="17">
    <location>
        <begin position="1006"/>
        <end position="1049"/>
    </location>
</feature>
<proteinExistence type="inferred from homology"/>
<dbReference type="InterPro" id="IPR027417">
    <property type="entry name" value="P-loop_NTPase"/>
</dbReference>
<dbReference type="InterPro" id="IPR041102">
    <property type="entry name" value="UvrA_inter"/>
</dbReference>
<keyword evidence="3" id="KW-0479">Metal-binding</keyword>
<keyword evidence="6" id="KW-0227">DNA damage</keyword>
<comment type="subcellular location">
    <subcellularLocation>
        <location evidence="1">Cytoplasm</location>
    </subcellularLocation>
</comment>
<dbReference type="PROSITE" id="PS50893">
    <property type="entry name" value="ABC_TRANSPORTER_2"/>
    <property type="match status" value="1"/>
</dbReference>
<feature type="compositionally biased region" description="Basic and acidic residues" evidence="17">
    <location>
        <begin position="1029"/>
        <end position="1049"/>
    </location>
</feature>
<dbReference type="SUPFAM" id="SSF52540">
    <property type="entry name" value="P-loop containing nucleoside triphosphate hydrolases"/>
    <property type="match status" value="2"/>
</dbReference>
<dbReference type="Pfam" id="PF17760">
    <property type="entry name" value="UvrA_inter"/>
    <property type="match status" value="1"/>
</dbReference>
<keyword evidence="13" id="KW-0234">DNA repair</keyword>
<dbReference type="PROSITE" id="PS00211">
    <property type="entry name" value="ABC_TRANSPORTER_1"/>
    <property type="match status" value="2"/>
</dbReference>
<evidence type="ECO:0000256" key="13">
    <source>
        <dbReference type="ARBA" id="ARBA00023204"/>
    </source>
</evidence>
<evidence type="ECO:0000256" key="9">
    <source>
        <dbReference type="ARBA" id="ARBA00022833"/>
    </source>
</evidence>
<dbReference type="PANTHER" id="PTHR43152">
    <property type="entry name" value="UVRABC SYSTEM PROTEIN A"/>
    <property type="match status" value="1"/>
</dbReference>
<evidence type="ECO:0000313" key="20">
    <source>
        <dbReference type="Proteomes" id="UP000601361"/>
    </source>
</evidence>
<gene>
    <name evidence="19" type="ORF">GCM10011378_21170</name>
</gene>
<keyword evidence="4" id="KW-0677">Repeat</keyword>
<dbReference type="Gene3D" id="3.30.190.20">
    <property type="match status" value="1"/>
</dbReference>
<accession>A0ABQ1WWA0</accession>